<name>A0A085NMG3_9BILA</name>
<organism evidence="1">
    <name type="scientific">Trichuris suis</name>
    <name type="common">pig whipworm</name>
    <dbReference type="NCBI Taxonomy" id="68888"/>
    <lineage>
        <taxon>Eukaryota</taxon>
        <taxon>Metazoa</taxon>
        <taxon>Ecdysozoa</taxon>
        <taxon>Nematoda</taxon>
        <taxon>Enoplea</taxon>
        <taxon>Dorylaimia</taxon>
        <taxon>Trichinellida</taxon>
        <taxon>Trichuridae</taxon>
        <taxon>Trichuris</taxon>
    </lineage>
</organism>
<reference evidence="1" key="1">
    <citation type="journal article" date="2014" name="Nat. Genet.">
        <title>Genome and transcriptome of the porcine whipworm Trichuris suis.</title>
        <authorList>
            <person name="Jex A.R."/>
            <person name="Nejsum P."/>
            <person name="Schwarz E.M."/>
            <person name="Hu L."/>
            <person name="Young N.D."/>
            <person name="Hall R.S."/>
            <person name="Korhonen P.K."/>
            <person name="Liao S."/>
            <person name="Thamsborg S."/>
            <person name="Xia J."/>
            <person name="Xu P."/>
            <person name="Wang S."/>
            <person name="Scheerlinck J.P."/>
            <person name="Hofmann A."/>
            <person name="Sternberg P.W."/>
            <person name="Wang J."/>
            <person name="Gasser R.B."/>
        </authorList>
    </citation>
    <scope>NUCLEOTIDE SEQUENCE [LARGE SCALE GENOMIC DNA]</scope>
    <source>
        <strain evidence="1">DCEP-RM93F</strain>
    </source>
</reference>
<dbReference type="Proteomes" id="UP000030758">
    <property type="component" value="Unassembled WGS sequence"/>
</dbReference>
<protein>
    <submittedName>
        <fullName evidence="1">Uncharacterized protein</fullName>
    </submittedName>
</protein>
<proteinExistence type="predicted"/>
<gene>
    <name evidence="1" type="ORF">M514_17131</name>
</gene>
<sequence>MTCDEKWCLYDNSKREALRPMYEGPKMLEEMGINLILHRAYSADLPPTDYHFFNASNYIYLPESATFSLCWLKILFLWCIATD</sequence>
<dbReference type="EMBL" id="KL367486">
    <property type="protein sequence ID" value="KFD70659.1"/>
    <property type="molecule type" value="Genomic_DNA"/>
</dbReference>
<evidence type="ECO:0000313" key="1">
    <source>
        <dbReference type="EMBL" id="KFD70659.1"/>
    </source>
</evidence>
<accession>A0A085NMG3</accession>
<dbReference type="AlphaFoldDB" id="A0A085NMG3"/>